<dbReference type="GO" id="GO:0000981">
    <property type="term" value="F:DNA-binding transcription factor activity, RNA polymerase II-specific"/>
    <property type="evidence" value="ECO:0000318"/>
    <property type="project" value="GO_Central"/>
</dbReference>
<evidence type="ECO:0000256" key="10">
    <source>
        <dbReference type="PROSITE-ProRule" id="PRU00125"/>
    </source>
</evidence>
<keyword evidence="3" id="KW-0677">Repeat</keyword>
<dbReference type="Pfam" id="PF00046">
    <property type="entry name" value="Homeodomain"/>
    <property type="match status" value="1"/>
</dbReference>
<dbReference type="EMBL" id="KB095905">
    <property type="protein sequence ID" value="ESO10143.1"/>
    <property type="molecule type" value="Genomic_DNA"/>
</dbReference>
<dbReference type="EMBL" id="AMQM01002885">
    <property type="status" value="NOT_ANNOTATED_CDS"/>
    <property type="molecule type" value="Genomic_DNA"/>
</dbReference>
<keyword evidence="6 9" id="KW-0238">DNA-binding</keyword>
<reference evidence="17" key="1">
    <citation type="submission" date="2012-12" db="EMBL/GenBank/DDBJ databases">
        <authorList>
            <person name="Hellsten U."/>
            <person name="Grimwood J."/>
            <person name="Chapman J.A."/>
            <person name="Shapiro H."/>
            <person name="Aerts A."/>
            <person name="Otillar R.P."/>
            <person name="Terry A.Y."/>
            <person name="Boore J.L."/>
            <person name="Simakov O."/>
            <person name="Marletaz F."/>
            <person name="Cho S.-J."/>
            <person name="Edsinger-Gonzales E."/>
            <person name="Havlak P."/>
            <person name="Kuo D.-H."/>
            <person name="Larsson T."/>
            <person name="Lv J."/>
            <person name="Arendt D."/>
            <person name="Savage R."/>
            <person name="Osoegawa K."/>
            <person name="de Jong P."/>
            <person name="Lindberg D.R."/>
            <person name="Seaver E.C."/>
            <person name="Weisblat D.A."/>
            <person name="Putnam N.H."/>
            <person name="Grigoriev I.V."/>
            <person name="Rokhsar D.S."/>
        </authorList>
    </citation>
    <scope>NUCLEOTIDE SEQUENCE</scope>
</reference>
<evidence type="ECO:0000256" key="8">
    <source>
        <dbReference type="ARBA" id="ARBA00023242"/>
    </source>
</evidence>
<dbReference type="PANTHER" id="PTHR24208:SF168">
    <property type="entry name" value="PROTEIN APTEROUS"/>
    <property type="match status" value="1"/>
</dbReference>
<reference evidence="15 17" key="2">
    <citation type="journal article" date="2013" name="Nature">
        <title>Insights into bilaterian evolution from three spiralian genomes.</title>
        <authorList>
            <person name="Simakov O."/>
            <person name="Marletaz F."/>
            <person name="Cho S.J."/>
            <person name="Edsinger-Gonzales E."/>
            <person name="Havlak P."/>
            <person name="Hellsten U."/>
            <person name="Kuo D.H."/>
            <person name="Larsson T."/>
            <person name="Lv J."/>
            <person name="Arendt D."/>
            <person name="Savage R."/>
            <person name="Osoegawa K."/>
            <person name="de Jong P."/>
            <person name="Grimwood J."/>
            <person name="Chapman J.A."/>
            <person name="Shapiro H."/>
            <person name="Aerts A."/>
            <person name="Otillar R.P."/>
            <person name="Terry A.Y."/>
            <person name="Boore J.L."/>
            <person name="Grigoriev I.V."/>
            <person name="Lindberg D.R."/>
            <person name="Seaver E.C."/>
            <person name="Weisblat D.A."/>
            <person name="Putnam N.H."/>
            <person name="Rokhsar D.S."/>
        </authorList>
    </citation>
    <scope>NUCLEOTIDE SEQUENCE</scope>
</reference>
<feature type="region of interest" description="Disordered" evidence="12">
    <location>
        <begin position="179"/>
        <end position="213"/>
    </location>
</feature>
<feature type="region of interest" description="Disordered" evidence="12">
    <location>
        <begin position="271"/>
        <end position="293"/>
    </location>
</feature>
<dbReference type="PROSITE" id="PS50023">
    <property type="entry name" value="LIM_DOMAIN_2"/>
    <property type="match status" value="2"/>
</dbReference>
<dbReference type="PANTHER" id="PTHR24208">
    <property type="entry name" value="LIM/HOMEOBOX PROTEIN LHX"/>
    <property type="match status" value="1"/>
</dbReference>
<dbReference type="KEGG" id="hro:HELRODRAFT_73313"/>
<organism evidence="16 17">
    <name type="scientific">Helobdella robusta</name>
    <name type="common">Californian leech</name>
    <dbReference type="NCBI Taxonomy" id="6412"/>
    <lineage>
        <taxon>Eukaryota</taxon>
        <taxon>Metazoa</taxon>
        <taxon>Spiralia</taxon>
        <taxon>Lophotrochozoa</taxon>
        <taxon>Annelida</taxon>
        <taxon>Clitellata</taxon>
        <taxon>Hirudinea</taxon>
        <taxon>Rhynchobdellida</taxon>
        <taxon>Glossiphoniidae</taxon>
        <taxon>Helobdella</taxon>
    </lineage>
</organism>
<dbReference type="InterPro" id="IPR017970">
    <property type="entry name" value="Homeobox_CS"/>
</dbReference>
<dbReference type="Proteomes" id="UP000015101">
    <property type="component" value="Unassembled WGS sequence"/>
</dbReference>
<reference evidence="16" key="3">
    <citation type="submission" date="2015-06" db="UniProtKB">
        <authorList>
            <consortium name="EnsemblMetazoa"/>
        </authorList>
    </citation>
    <scope>IDENTIFICATION</scope>
</reference>
<dbReference type="PROSITE" id="PS50071">
    <property type="entry name" value="HOMEOBOX_2"/>
    <property type="match status" value="1"/>
</dbReference>
<evidence type="ECO:0000313" key="17">
    <source>
        <dbReference type="Proteomes" id="UP000015101"/>
    </source>
</evidence>
<feature type="DNA-binding region" description="Homeobox" evidence="9">
    <location>
        <begin position="212"/>
        <end position="271"/>
    </location>
</feature>
<dbReference type="OMA" id="ATEYDEM"/>
<keyword evidence="4 10" id="KW-0862">Zinc</keyword>
<feature type="compositionally biased region" description="Low complexity" evidence="12">
    <location>
        <begin position="194"/>
        <end position="210"/>
    </location>
</feature>
<dbReference type="GeneID" id="20214876"/>
<dbReference type="CTD" id="20214876"/>
<evidence type="ECO:0000256" key="2">
    <source>
        <dbReference type="ARBA" id="ARBA00022723"/>
    </source>
</evidence>
<dbReference type="InterPro" id="IPR001356">
    <property type="entry name" value="HD"/>
</dbReference>
<dbReference type="GO" id="GO:0000977">
    <property type="term" value="F:RNA polymerase II transcription regulatory region sequence-specific DNA binding"/>
    <property type="evidence" value="ECO:0000318"/>
    <property type="project" value="GO_Central"/>
</dbReference>
<evidence type="ECO:0000256" key="4">
    <source>
        <dbReference type="ARBA" id="ARBA00022833"/>
    </source>
</evidence>
<evidence type="ECO:0000256" key="11">
    <source>
        <dbReference type="RuleBase" id="RU000682"/>
    </source>
</evidence>
<dbReference type="CDD" id="cd00086">
    <property type="entry name" value="homeodomain"/>
    <property type="match status" value="1"/>
</dbReference>
<feature type="domain" description="LIM zinc-binding" evidence="13">
    <location>
        <begin position="3"/>
        <end position="67"/>
    </location>
</feature>
<dbReference type="GO" id="GO:0046872">
    <property type="term" value="F:metal ion binding"/>
    <property type="evidence" value="ECO:0007669"/>
    <property type="project" value="UniProtKB-KW"/>
</dbReference>
<feature type="domain" description="LIM zinc-binding" evidence="13">
    <location>
        <begin position="68"/>
        <end position="131"/>
    </location>
</feature>
<evidence type="ECO:0000256" key="12">
    <source>
        <dbReference type="SAM" id="MobiDB-lite"/>
    </source>
</evidence>
<dbReference type="GO" id="GO:0006357">
    <property type="term" value="P:regulation of transcription by RNA polymerase II"/>
    <property type="evidence" value="ECO:0000318"/>
    <property type="project" value="GO_Central"/>
</dbReference>
<proteinExistence type="predicted"/>
<dbReference type="SMART" id="SM00389">
    <property type="entry name" value="HOX"/>
    <property type="match status" value="1"/>
</dbReference>
<dbReference type="SUPFAM" id="SSF57716">
    <property type="entry name" value="Glucocorticoid receptor-like (DNA-binding domain)"/>
    <property type="match status" value="1"/>
</dbReference>
<feature type="domain" description="Homeobox" evidence="14">
    <location>
        <begin position="210"/>
        <end position="270"/>
    </location>
</feature>
<dbReference type="PROSITE" id="PS00478">
    <property type="entry name" value="LIM_DOMAIN_1"/>
    <property type="match status" value="1"/>
</dbReference>
<dbReference type="CDD" id="cd08368">
    <property type="entry name" value="LIM"/>
    <property type="match status" value="1"/>
</dbReference>
<dbReference type="OrthoDB" id="10068367at2759"/>
<dbReference type="EnsemblMetazoa" id="HelroT73313">
    <property type="protein sequence ID" value="HelroP73313"/>
    <property type="gene ID" value="HelroG73313"/>
</dbReference>
<dbReference type="HOGENOM" id="CLU_027802_4_1_1"/>
<feature type="compositionally biased region" description="Polar residues" evidence="12">
    <location>
        <begin position="179"/>
        <end position="191"/>
    </location>
</feature>
<dbReference type="InterPro" id="IPR001781">
    <property type="entry name" value="Znf_LIM"/>
</dbReference>
<keyword evidence="2 10" id="KW-0479">Metal-binding</keyword>
<evidence type="ECO:0000256" key="1">
    <source>
        <dbReference type="ARBA" id="ARBA00004123"/>
    </source>
</evidence>
<gene>
    <name evidence="16" type="primary">20214876</name>
    <name evidence="15" type="ORF">HELRODRAFT_73313</name>
</gene>
<dbReference type="Pfam" id="PF00412">
    <property type="entry name" value="LIM"/>
    <property type="match status" value="2"/>
</dbReference>
<dbReference type="SUPFAM" id="SSF46689">
    <property type="entry name" value="Homeodomain-like"/>
    <property type="match status" value="1"/>
</dbReference>
<dbReference type="FunFam" id="1.10.10.60:FF:000027">
    <property type="entry name" value="LIM/homeobox protein Lhx9"/>
    <property type="match status" value="1"/>
</dbReference>
<keyword evidence="17" id="KW-1185">Reference proteome</keyword>
<protein>
    <submittedName>
        <fullName evidence="15 16">Uncharacterized protein</fullName>
    </submittedName>
</protein>
<evidence type="ECO:0000313" key="16">
    <source>
        <dbReference type="EnsemblMetazoa" id="HelroP73313"/>
    </source>
</evidence>
<dbReference type="GO" id="GO:0030182">
    <property type="term" value="P:neuron differentiation"/>
    <property type="evidence" value="ECO:0000318"/>
    <property type="project" value="GO_Central"/>
</dbReference>
<evidence type="ECO:0000256" key="5">
    <source>
        <dbReference type="ARBA" id="ARBA00023038"/>
    </source>
</evidence>
<keyword evidence="7 9" id="KW-0371">Homeobox</keyword>
<dbReference type="GO" id="GO:0005634">
    <property type="term" value="C:nucleus"/>
    <property type="evidence" value="ECO:0000318"/>
    <property type="project" value="GO_Central"/>
</dbReference>
<dbReference type="PROSITE" id="PS00027">
    <property type="entry name" value="HOMEOBOX_1"/>
    <property type="match status" value="1"/>
</dbReference>
<evidence type="ECO:0000259" key="14">
    <source>
        <dbReference type="PROSITE" id="PS50071"/>
    </source>
</evidence>
<evidence type="ECO:0000256" key="7">
    <source>
        <dbReference type="ARBA" id="ARBA00023155"/>
    </source>
</evidence>
<evidence type="ECO:0000259" key="13">
    <source>
        <dbReference type="PROSITE" id="PS50023"/>
    </source>
</evidence>
<evidence type="ECO:0000313" key="15">
    <source>
        <dbReference type="EMBL" id="ESO10143.1"/>
    </source>
</evidence>
<dbReference type="SMART" id="SM00132">
    <property type="entry name" value="LIM"/>
    <property type="match status" value="2"/>
</dbReference>
<dbReference type="AlphaFoldDB" id="T1G1C8"/>
<keyword evidence="8 9" id="KW-0539">Nucleus</keyword>
<sequence>TPPRCYSCWKLIEDEYYLGGDEEVCWHMSSGCLKCQECGLVLEHGTKCYVLSGSIYCSDDYKKLGSRKKCKRCDAIISDLEMVMCTKLNDVYHVKCFSCVVCHLTLTAGQQYGIQNGDIHCGPHFEALLSSAGSSNTFNPLPFNSPPPTFQSPSSYNNATEYDEMNKTQAASAIDQLLSNKGNETGNNKSFPCNGYVSSNNQGSNNNGSNRQKRLRTSFKHHQLRTMKTYFNINHNPDAKDLKDLAHKTGLTKRVLQVWFQNARAKYRRNMMKQDSGKLSEPAAENSLPSPSSNLEINKISQNVSSLSSSSSPCSVKAALIKSDPSTQHLSGCNVSDLSNLSMSAQNFVADETDSNCCPADDISVQFLD</sequence>
<dbReference type="Gene3D" id="1.10.10.60">
    <property type="entry name" value="Homeodomain-like"/>
    <property type="match status" value="1"/>
</dbReference>
<dbReference type="RefSeq" id="XP_009011957.1">
    <property type="nucleotide sequence ID" value="XM_009013709.1"/>
</dbReference>
<dbReference type="InParanoid" id="T1G1C8"/>
<dbReference type="STRING" id="6412.T1G1C8"/>
<evidence type="ECO:0000256" key="3">
    <source>
        <dbReference type="ARBA" id="ARBA00022737"/>
    </source>
</evidence>
<dbReference type="FunFam" id="2.10.110.10:FF:000189">
    <property type="entry name" value="Uncharacterized protein"/>
    <property type="match status" value="1"/>
</dbReference>
<dbReference type="InterPro" id="IPR009057">
    <property type="entry name" value="Homeodomain-like_sf"/>
</dbReference>
<name>T1G1C8_HELRO</name>
<dbReference type="InterPro" id="IPR050453">
    <property type="entry name" value="LIM_Homeobox_TF"/>
</dbReference>
<comment type="subcellular location">
    <subcellularLocation>
        <location evidence="1 9 11">Nucleus</location>
    </subcellularLocation>
</comment>
<keyword evidence="5 10" id="KW-0440">LIM domain</keyword>
<dbReference type="Gene3D" id="2.10.110.10">
    <property type="entry name" value="Cysteine Rich Protein"/>
    <property type="match status" value="2"/>
</dbReference>
<evidence type="ECO:0000256" key="9">
    <source>
        <dbReference type="PROSITE-ProRule" id="PRU00108"/>
    </source>
</evidence>
<evidence type="ECO:0000256" key="6">
    <source>
        <dbReference type="ARBA" id="ARBA00023125"/>
    </source>
</evidence>
<dbReference type="eggNOG" id="KOG0490">
    <property type="taxonomic scope" value="Eukaryota"/>
</dbReference>
<accession>T1G1C8</accession>